<evidence type="ECO:0000256" key="1">
    <source>
        <dbReference type="SAM" id="MobiDB-lite"/>
    </source>
</evidence>
<feature type="region of interest" description="Disordered" evidence="1">
    <location>
        <begin position="89"/>
        <end position="126"/>
    </location>
</feature>
<reference evidence="2" key="1">
    <citation type="submission" date="2022-08" db="EMBL/GenBank/DDBJ databases">
        <authorList>
            <consortium name="DOE Joint Genome Institute"/>
            <person name="Min B."/>
            <person name="Riley R."/>
            <person name="Sierra-Patev S."/>
            <person name="Naranjo-Ortiz M."/>
            <person name="Looney B."/>
            <person name="Konkel Z."/>
            <person name="Slot J.C."/>
            <person name="Sakamoto Y."/>
            <person name="Steenwyk J.L."/>
            <person name="Rokas A."/>
            <person name="Carro J."/>
            <person name="Camarero S."/>
            <person name="Ferreira P."/>
            <person name="Molpeceres G."/>
            <person name="Ruiz-Duenas F.J."/>
            <person name="Serrano A."/>
            <person name="Henrissat B."/>
            <person name="Drula E."/>
            <person name="Hughes K.W."/>
            <person name="Mata J.L."/>
            <person name="Ishikawa N.K."/>
            <person name="Vargas-Isla R."/>
            <person name="Ushijima S."/>
            <person name="Smith C.A."/>
            <person name="Ahrendt S."/>
            <person name="Andreopoulos W."/>
            <person name="He G."/>
            <person name="Labutti K."/>
            <person name="Lipzen A."/>
            <person name="Ng V."/>
            <person name="Sandor L."/>
            <person name="Barry K."/>
            <person name="Martinez A.T."/>
            <person name="Xiao Y."/>
            <person name="Gibbons J.G."/>
            <person name="Terashima K."/>
            <person name="Hibbett D.S."/>
            <person name="Grigoriev I.V."/>
        </authorList>
    </citation>
    <scope>NUCLEOTIDE SEQUENCE</scope>
    <source>
        <strain evidence="2">Sp2 HRB7682 ss15</strain>
    </source>
</reference>
<evidence type="ECO:0000313" key="2">
    <source>
        <dbReference type="EMBL" id="KAJ4475384.1"/>
    </source>
</evidence>
<name>A0A9W9A6D0_9AGAR</name>
<dbReference type="Proteomes" id="UP001150238">
    <property type="component" value="Unassembled WGS sequence"/>
</dbReference>
<dbReference type="AlphaFoldDB" id="A0A9W9A6D0"/>
<feature type="compositionally biased region" description="Polar residues" evidence="1">
    <location>
        <begin position="116"/>
        <end position="126"/>
    </location>
</feature>
<proteinExistence type="predicted"/>
<sequence>MLDSESISLKDLASSPLVDAPNTTIKLNDQLEEILATKISDNENETSPLDVSTSVGQSLALSSEHLQNTSPPLDLSEMTGKDIIFAPSLLSPSWNTTPSASGVTMPEHPPRKSARTKNIASLSTSQ</sequence>
<evidence type="ECO:0000313" key="3">
    <source>
        <dbReference type="Proteomes" id="UP001150238"/>
    </source>
</evidence>
<reference evidence="2" key="2">
    <citation type="journal article" date="2023" name="Proc. Natl. Acad. Sci. U.S.A.">
        <title>A global phylogenomic analysis of the shiitake genus Lentinula.</title>
        <authorList>
            <person name="Sierra-Patev S."/>
            <person name="Min B."/>
            <person name="Naranjo-Ortiz M."/>
            <person name="Looney B."/>
            <person name="Konkel Z."/>
            <person name="Slot J.C."/>
            <person name="Sakamoto Y."/>
            <person name="Steenwyk J.L."/>
            <person name="Rokas A."/>
            <person name="Carro J."/>
            <person name="Camarero S."/>
            <person name="Ferreira P."/>
            <person name="Molpeceres G."/>
            <person name="Ruiz-Duenas F.J."/>
            <person name="Serrano A."/>
            <person name="Henrissat B."/>
            <person name="Drula E."/>
            <person name="Hughes K.W."/>
            <person name="Mata J.L."/>
            <person name="Ishikawa N.K."/>
            <person name="Vargas-Isla R."/>
            <person name="Ushijima S."/>
            <person name="Smith C.A."/>
            <person name="Donoghue J."/>
            <person name="Ahrendt S."/>
            <person name="Andreopoulos W."/>
            <person name="He G."/>
            <person name="LaButti K."/>
            <person name="Lipzen A."/>
            <person name="Ng V."/>
            <person name="Riley R."/>
            <person name="Sandor L."/>
            <person name="Barry K."/>
            <person name="Martinez A.T."/>
            <person name="Xiao Y."/>
            <person name="Gibbons J.G."/>
            <person name="Terashima K."/>
            <person name="Grigoriev I.V."/>
            <person name="Hibbett D."/>
        </authorList>
    </citation>
    <scope>NUCLEOTIDE SEQUENCE</scope>
    <source>
        <strain evidence="2">Sp2 HRB7682 ss15</strain>
    </source>
</reference>
<protein>
    <submittedName>
        <fullName evidence="2">Uncharacterized protein</fullName>
    </submittedName>
</protein>
<organism evidence="2 3">
    <name type="scientific">Lentinula lateritia</name>
    <dbReference type="NCBI Taxonomy" id="40482"/>
    <lineage>
        <taxon>Eukaryota</taxon>
        <taxon>Fungi</taxon>
        <taxon>Dikarya</taxon>
        <taxon>Basidiomycota</taxon>
        <taxon>Agaricomycotina</taxon>
        <taxon>Agaricomycetes</taxon>
        <taxon>Agaricomycetidae</taxon>
        <taxon>Agaricales</taxon>
        <taxon>Marasmiineae</taxon>
        <taxon>Omphalotaceae</taxon>
        <taxon>Lentinula</taxon>
    </lineage>
</organism>
<feature type="compositionally biased region" description="Polar residues" evidence="1">
    <location>
        <begin position="90"/>
        <end position="102"/>
    </location>
</feature>
<comment type="caution">
    <text evidence="2">The sequence shown here is derived from an EMBL/GenBank/DDBJ whole genome shotgun (WGS) entry which is preliminary data.</text>
</comment>
<accession>A0A9W9A6D0</accession>
<dbReference type="EMBL" id="JANVFS010000022">
    <property type="protein sequence ID" value="KAJ4475384.1"/>
    <property type="molecule type" value="Genomic_DNA"/>
</dbReference>
<feature type="region of interest" description="Disordered" evidence="1">
    <location>
        <begin position="1"/>
        <end position="20"/>
    </location>
</feature>
<gene>
    <name evidence="2" type="ORF">C8J55DRAFT_562372</name>
</gene>